<feature type="compositionally biased region" description="Polar residues" evidence="1">
    <location>
        <begin position="358"/>
        <end position="370"/>
    </location>
</feature>
<evidence type="ECO:0008006" key="5">
    <source>
        <dbReference type="Google" id="ProtNLM"/>
    </source>
</evidence>
<dbReference type="EMBL" id="KN831794">
    <property type="protein sequence ID" value="KIM37905.1"/>
    <property type="molecule type" value="Genomic_DNA"/>
</dbReference>
<dbReference type="Proteomes" id="UP000053424">
    <property type="component" value="Unassembled WGS sequence"/>
</dbReference>
<feature type="compositionally biased region" description="Low complexity" evidence="1">
    <location>
        <begin position="21"/>
        <end position="35"/>
    </location>
</feature>
<reference evidence="4" key="2">
    <citation type="submission" date="2015-01" db="EMBL/GenBank/DDBJ databases">
        <title>Evolutionary Origins and Diversification of the Mycorrhizal Mutualists.</title>
        <authorList>
            <consortium name="DOE Joint Genome Institute"/>
            <consortium name="Mycorrhizal Genomics Consortium"/>
            <person name="Kohler A."/>
            <person name="Kuo A."/>
            <person name="Nagy L.G."/>
            <person name="Floudas D."/>
            <person name="Copeland A."/>
            <person name="Barry K.W."/>
            <person name="Cichocki N."/>
            <person name="Veneault-Fourrey C."/>
            <person name="LaButti K."/>
            <person name="Lindquist E.A."/>
            <person name="Lipzen A."/>
            <person name="Lundell T."/>
            <person name="Morin E."/>
            <person name="Murat C."/>
            <person name="Riley R."/>
            <person name="Ohm R."/>
            <person name="Sun H."/>
            <person name="Tunlid A."/>
            <person name="Henrissat B."/>
            <person name="Grigoriev I.V."/>
            <person name="Hibbett D.S."/>
            <person name="Martin F."/>
        </authorList>
    </citation>
    <scope>NUCLEOTIDE SEQUENCE [LARGE SCALE GENOMIC DNA]</scope>
    <source>
        <strain evidence="4">h7</strain>
    </source>
</reference>
<protein>
    <recommendedName>
        <fullName evidence="5">Mid2 domain-containing protein</fullName>
    </recommendedName>
</protein>
<evidence type="ECO:0000256" key="1">
    <source>
        <dbReference type="SAM" id="MobiDB-lite"/>
    </source>
</evidence>
<feature type="transmembrane region" description="Helical" evidence="2">
    <location>
        <begin position="216"/>
        <end position="237"/>
    </location>
</feature>
<feature type="compositionally biased region" description="Polar residues" evidence="1">
    <location>
        <begin position="398"/>
        <end position="417"/>
    </location>
</feature>
<feature type="compositionally biased region" description="Basic and acidic residues" evidence="1">
    <location>
        <begin position="1"/>
        <end position="10"/>
    </location>
</feature>
<dbReference type="OrthoDB" id="3265734at2759"/>
<evidence type="ECO:0000256" key="2">
    <source>
        <dbReference type="SAM" id="Phobius"/>
    </source>
</evidence>
<feature type="region of interest" description="Disordered" evidence="1">
    <location>
        <begin position="316"/>
        <end position="417"/>
    </location>
</feature>
<keyword evidence="4" id="KW-1185">Reference proteome</keyword>
<reference evidence="3 4" key="1">
    <citation type="submission" date="2014-04" db="EMBL/GenBank/DDBJ databases">
        <authorList>
            <consortium name="DOE Joint Genome Institute"/>
            <person name="Kuo A."/>
            <person name="Gay G."/>
            <person name="Dore J."/>
            <person name="Kohler A."/>
            <person name="Nagy L.G."/>
            <person name="Floudas D."/>
            <person name="Copeland A."/>
            <person name="Barry K.W."/>
            <person name="Cichocki N."/>
            <person name="Veneault-Fourrey C."/>
            <person name="LaButti K."/>
            <person name="Lindquist E.A."/>
            <person name="Lipzen A."/>
            <person name="Lundell T."/>
            <person name="Morin E."/>
            <person name="Murat C."/>
            <person name="Sun H."/>
            <person name="Tunlid A."/>
            <person name="Henrissat B."/>
            <person name="Grigoriev I.V."/>
            <person name="Hibbett D.S."/>
            <person name="Martin F."/>
            <person name="Nordberg H.P."/>
            <person name="Cantor M.N."/>
            <person name="Hua S.X."/>
        </authorList>
    </citation>
    <scope>NUCLEOTIDE SEQUENCE [LARGE SCALE GENOMIC DNA]</scope>
    <source>
        <strain evidence="4">h7</strain>
    </source>
</reference>
<gene>
    <name evidence="3" type="ORF">M413DRAFT_448170</name>
</gene>
<sequence>MSTIRIDDRSSSVTYSEPASGHHWSSQGSSTSNGNTLSLTRTRNAFASVTFTGSSIAVYGLISDSGASRVAPVSSYSIDGGITYTYTAAQTSSVQSQVLFFKSDPLPNGQHTLVVTNLAEQDFFWLDYFDVTPNTSDAPTTVTTTDNPGPGSTTIIVQTLTTTFADASTTRTDVSTSASTSVLSHSSVSSISSSAGTGQDSLVTAQSEKKTPVGGIAGGIVGGVSLIMIVLFLLVCLRRRRTRAEGDIKLDSPNHWQTGVVPFGQIAESHNSTSQLNTAPSSSITSFPYGGFNQQNMVSGRSAPTYGQVYPTPPPIVPQGKRQVAMPSEYSSSTGLVNSQMEQDRLRAHASSPSSSSGITNFSRGWTADSSIGIPHSGSSDAGGIYGAIQEDSPPAYQPNTVESGGVSNHLPTAGKQ</sequence>
<proteinExistence type="predicted"/>
<feature type="compositionally biased region" description="Polar residues" evidence="1">
    <location>
        <begin position="329"/>
        <end position="341"/>
    </location>
</feature>
<evidence type="ECO:0000313" key="3">
    <source>
        <dbReference type="EMBL" id="KIM37905.1"/>
    </source>
</evidence>
<accession>A0A0C3BMI5</accession>
<organism evidence="3 4">
    <name type="scientific">Hebeloma cylindrosporum</name>
    <dbReference type="NCBI Taxonomy" id="76867"/>
    <lineage>
        <taxon>Eukaryota</taxon>
        <taxon>Fungi</taxon>
        <taxon>Dikarya</taxon>
        <taxon>Basidiomycota</taxon>
        <taxon>Agaricomycotina</taxon>
        <taxon>Agaricomycetes</taxon>
        <taxon>Agaricomycetidae</taxon>
        <taxon>Agaricales</taxon>
        <taxon>Agaricineae</taxon>
        <taxon>Hymenogastraceae</taxon>
        <taxon>Hebeloma</taxon>
    </lineage>
</organism>
<keyword evidence="2" id="KW-0472">Membrane</keyword>
<keyword evidence="2" id="KW-0812">Transmembrane</keyword>
<dbReference type="Gene3D" id="2.60.120.260">
    <property type="entry name" value="Galactose-binding domain-like"/>
    <property type="match status" value="1"/>
</dbReference>
<name>A0A0C3BMI5_HEBCY</name>
<dbReference type="HOGENOM" id="CLU_658981_0_0_1"/>
<evidence type="ECO:0000313" key="4">
    <source>
        <dbReference type="Proteomes" id="UP000053424"/>
    </source>
</evidence>
<dbReference type="AlphaFoldDB" id="A0A0C3BMI5"/>
<keyword evidence="2" id="KW-1133">Transmembrane helix</keyword>
<feature type="region of interest" description="Disordered" evidence="1">
    <location>
        <begin position="1"/>
        <end position="35"/>
    </location>
</feature>